<dbReference type="InterPro" id="IPR024344">
    <property type="entry name" value="MDMPI_metal-binding"/>
</dbReference>
<comment type="caution">
    <text evidence="2">The sequence shown here is derived from an EMBL/GenBank/DDBJ whole genome shotgun (WGS) entry which is preliminary data.</text>
</comment>
<gene>
    <name evidence="2" type="ORF">BL253_28395</name>
</gene>
<dbReference type="NCBIfam" id="TIGR03083">
    <property type="entry name" value="maleylpyruvate isomerase family mycothiol-dependent enzyme"/>
    <property type="match status" value="1"/>
</dbReference>
<accession>A0A1V2I3L1</accession>
<protein>
    <submittedName>
        <fullName evidence="2">TIGR03086 family protein</fullName>
    </submittedName>
</protein>
<dbReference type="Pfam" id="PF11716">
    <property type="entry name" value="MDMPI_N"/>
    <property type="match status" value="1"/>
</dbReference>
<evidence type="ECO:0000313" key="3">
    <source>
        <dbReference type="Proteomes" id="UP000188929"/>
    </source>
</evidence>
<dbReference type="SUPFAM" id="SSF109854">
    <property type="entry name" value="DinB/YfiT-like putative metalloenzymes"/>
    <property type="match status" value="1"/>
</dbReference>
<organism evidence="2 3">
    <name type="scientific">Pseudofrankia asymbiotica</name>
    <dbReference type="NCBI Taxonomy" id="1834516"/>
    <lineage>
        <taxon>Bacteria</taxon>
        <taxon>Bacillati</taxon>
        <taxon>Actinomycetota</taxon>
        <taxon>Actinomycetes</taxon>
        <taxon>Frankiales</taxon>
        <taxon>Frankiaceae</taxon>
        <taxon>Pseudofrankia</taxon>
    </lineage>
</organism>
<evidence type="ECO:0000313" key="2">
    <source>
        <dbReference type="EMBL" id="ONH25108.1"/>
    </source>
</evidence>
<dbReference type="Gene3D" id="1.20.120.450">
    <property type="entry name" value="dinb family like domain"/>
    <property type="match status" value="1"/>
</dbReference>
<dbReference type="EMBL" id="MOMC01000063">
    <property type="protein sequence ID" value="ONH25108.1"/>
    <property type="molecule type" value="Genomic_DNA"/>
</dbReference>
<evidence type="ECO:0000259" key="1">
    <source>
        <dbReference type="Pfam" id="PF11716"/>
    </source>
</evidence>
<sequence>MATASVLDLYRRAGTHTATIMAGVRPEQLTAPTPCATWTVQDLVDHLVGGTHYLLAATTGAQSGEPPTRSTTDRFAAGFAAVLDAVAQPAATRRRCLSPLGFEWSVGEALAGTFMDVLVHGWDLATATSQDPRLDPDLVQACWDMFIPDMPERGRGAGLIGPEVAVPADAPLQDRLLGVMGRHP</sequence>
<dbReference type="InterPro" id="IPR017520">
    <property type="entry name" value="CHP03086"/>
</dbReference>
<proteinExistence type="predicted"/>
<dbReference type="AlphaFoldDB" id="A0A1V2I3L1"/>
<dbReference type="InterPro" id="IPR034660">
    <property type="entry name" value="DinB/YfiT-like"/>
</dbReference>
<name>A0A1V2I3L1_9ACTN</name>
<keyword evidence="3" id="KW-1185">Reference proteome</keyword>
<dbReference type="RefSeq" id="WP_076820454.1">
    <property type="nucleotide sequence ID" value="NZ_MOMC01000063.1"/>
</dbReference>
<dbReference type="STRING" id="1834516.BL253_28395"/>
<dbReference type="GO" id="GO:0046872">
    <property type="term" value="F:metal ion binding"/>
    <property type="evidence" value="ECO:0007669"/>
    <property type="project" value="InterPro"/>
</dbReference>
<dbReference type="Proteomes" id="UP000188929">
    <property type="component" value="Unassembled WGS sequence"/>
</dbReference>
<reference evidence="3" key="1">
    <citation type="submission" date="2016-10" db="EMBL/GenBank/DDBJ databases">
        <title>Frankia sp. NRRL B-16386 Genome sequencing.</title>
        <authorList>
            <person name="Ghodhbane-Gtari F."/>
            <person name="Swanson E."/>
            <person name="Gueddou A."/>
            <person name="Hezbri K."/>
            <person name="Ktari K."/>
            <person name="Nouioui I."/>
            <person name="Morris K."/>
            <person name="Simpson S."/>
            <person name="Abebe-Akele F."/>
            <person name="Thomas K."/>
            <person name="Gtari M."/>
            <person name="Tisa L.S."/>
        </authorList>
    </citation>
    <scope>NUCLEOTIDE SEQUENCE [LARGE SCALE GENOMIC DNA]</scope>
    <source>
        <strain evidence="3">NRRL B-16386</strain>
    </source>
</reference>
<dbReference type="NCBIfam" id="TIGR03086">
    <property type="entry name" value="TIGR03086 family metal-binding protein"/>
    <property type="match status" value="1"/>
</dbReference>
<dbReference type="InterPro" id="IPR017517">
    <property type="entry name" value="Maleyloyr_isom"/>
</dbReference>
<dbReference type="OrthoDB" id="5185819at2"/>
<feature type="domain" description="Mycothiol-dependent maleylpyruvate isomerase metal-binding" evidence="1">
    <location>
        <begin position="11"/>
        <end position="125"/>
    </location>
</feature>